<keyword evidence="5" id="KW-1185">Reference proteome</keyword>
<dbReference type="Gene3D" id="3.30.420.80">
    <property type="entry name" value="Ribosomal protein S11"/>
    <property type="match status" value="1"/>
</dbReference>
<feature type="region of interest" description="Disordered" evidence="3">
    <location>
        <begin position="34"/>
        <end position="157"/>
    </location>
</feature>
<evidence type="ECO:0000256" key="2">
    <source>
        <dbReference type="ARBA" id="ARBA00023274"/>
    </source>
</evidence>
<dbReference type="GO" id="GO:0006412">
    <property type="term" value="P:translation"/>
    <property type="evidence" value="ECO:0007669"/>
    <property type="project" value="InterPro"/>
</dbReference>
<dbReference type="EMBL" id="SDIL01000017">
    <property type="protein sequence ID" value="RXK40535.1"/>
    <property type="molecule type" value="Genomic_DNA"/>
</dbReference>
<dbReference type="GO" id="GO:0003735">
    <property type="term" value="F:structural constituent of ribosome"/>
    <property type="evidence" value="ECO:0007669"/>
    <property type="project" value="InterPro"/>
</dbReference>
<feature type="compositionally biased region" description="Low complexity" evidence="3">
    <location>
        <begin position="46"/>
        <end position="69"/>
    </location>
</feature>
<dbReference type="GO" id="GO:1990904">
    <property type="term" value="C:ribonucleoprotein complex"/>
    <property type="evidence" value="ECO:0007669"/>
    <property type="project" value="UniProtKB-KW"/>
</dbReference>
<keyword evidence="2" id="KW-0687">Ribonucleoprotein</keyword>
<feature type="compositionally biased region" description="Polar residues" evidence="3">
    <location>
        <begin position="109"/>
        <end position="123"/>
    </location>
</feature>
<dbReference type="Proteomes" id="UP000289152">
    <property type="component" value="Unassembled WGS sequence"/>
</dbReference>
<dbReference type="OrthoDB" id="1654884at2759"/>
<dbReference type="InterPro" id="IPR036967">
    <property type="entry name" value="Ribosomal_uS11_sf"/>
</dbReference>
<reference evidence="4 5" key="1">
    <citation type="submission" date="2016-06" db="EMBL/GenBank/DDBJ databases">
        <title>Evolution of pathogenesis and genome organization in the Tremellales.</title>
        <authorList>
            <person name="Cuomo C."/>
            <person name="Litvintseva A."/>
            <person name="Heitman J."/>
            <person name="Chen Y."/>
            <person name="Sun S."/>
            <person name="Springer D."/>
            <person name="Dromer F."/>
            <person name="Young S."/>
            <person name="Zeng Q."/>
            <person name="Chapman S."/>
            <person name="Gujja S."/>
            <person name="Saif S."/>
            <person name="Birren B."/>
        </authorList>
    </citation>
    <scope>NUCLEOTIDE SEQUENCE [LARGE SCALE GENOMIC DNA]</scope>
    <source>
        <strain evidence="4 5">ATCC 28783</strain>
    </source>
</reference>
<evidence type="ECO:0000313" key="4">
    <source>
        <dbReference type="EMBL" id="RXK40535.1"/>
    </source>
</evidence>
<dbReference type="STRING" id="5217.A0A4Q1BRD0"/>
<evidence type="ECO:0008006" key="6">
    <source>
        <dbReference type="Google" id="ProtNLM"/>
    </source>
</evidence>
<dbReference type="GO" id="GO:0005840">
    <property type="term" value="C:ribosome"/>
    <property type="evidence" value="ECO:0007669"/>
    <property type="project" value="UniProtKB-KW"/>
</dbReference>
<dbReference type="VEuPathDB" id="FungiDB:TREMEDRAFT_58249"/>
<comment type="caution">
    <text evidence="4">The sequence shown here is derived from an EMBL/GenBank/DDBJ whole genome shotgun (WGS) entry which is preliminary data.</text>
</comment>
<sequence length="290" mass="31870">MSLRPLRYLLPYPRLISRATFSSSSYLRYSSSDKNSLEEFSNSTLTPSEDSPSISTPTSSHSSSSSSSPFLPPETNSSPLLSKTTPDPTTSTSSSTPTNSTDPPKPETTPKQPLRTPTFSLSNLLRRPIPSLNSQSKNNNKNKNIPRHEPFNSSPHHSASYTHLLTITCSPNNVLLTFSDSVGPMFSTITGGSDKQYKGSKKSEPEPCRAAGKKMAMKIDDLISRYPRTRGVVDMRIMVAFKGLYNQRRYNVVSGLLGEEGERVRGLITGVEDRTPAKIGGTRSKKPRRI</sequence>
<evidence type="ECO:0000313" key="5">
    <source>
        <dbReference type="Proteomes" id="UP000289152"/>
    </source>
</evidence>
<accession>A0A4Q1BRD0</accession>
<name>A0A4Q1BRD0_TREME</name>
<protein>
    <recommendedName>
        <fullName evidence="6">Ribosomal protein S11</fullName>
    </recommendedName>
</protein>
<keyword evidence="1" id="KW-0689">Ribosomal protein</keyword>
<evidence type="ECO:0000256" key="3">
    <source>
        <dbReference type="SAM" id="MobiDB-lite"/>
    </source>
</evidence>
<feature type="compositionally biased region" description="Low complexity" evidence="3">
    <location>
        <begin position="77"/>
        <end position="102"/>
    </location>
</feature>
<organism evidence="4 5">
    <name type="scientific">Tremella mesenterica</name>
    <name type="common">Jelly fungus</name>
    <dbReference type="NCBI Taxonomy" id="5217"/>
    <lineage>
        <taxon>Eukaryota</taxon>
        <taxon>Fungi</taxon>
        <taxon>Dikarya</taxon>
        <taxon>Basidiomycota</taxon>
        <taxon>Agaricomycotina</taxon>
        <taxon>Tremellomycetes</taxon>
        <taxon>Tremellales</taxon>
        <taxon>Tremellaceae</taxon>
        <taxon>Tremella</taxon>
    </lineage>
</organism>
<dbReference type="SUPFAM" id="SSF53137">
    <property type="entry name" value="Translational machinery components"/>
    <property type="match status" value="1"/>
</dbReference>
<dbReference type="InParanoid" id="A0A4Q1BRD0"/>
<proteinExistence type="predicted"/>
<dbReference type="AlphaFoldDB" id="A0A4Q1BRD0"/>
<gene>
    <name evidence="4" type="ORF">M231_02187</name>
</gene>
<evidence type="ECO:0000256" key="1">
    <source>
        <dbReference type="ARBA" id="ARBA00022980"/>
    </source>
</evidence>